<accession>A0ACC2LIW4</accession>
<name>A0ACC2LIW4_PERAE</name>
<reference evidence="1 2" key="1">
    <citation type="journal article" date="2022" name="Hortic Res">
        <title>A haplotype resolved chromosomal level avocado genome allows analysis of novel avocado genes.</title>
        <authorList>
            <person name="Nath O."/>
            <person name="Fletcher S.J."/>
            <person name="Hayward A."/>
            <person name="Shaw L.M."/>
            <person name="Masouleh A.K."/>
            <person name="Furtado A."/>
            <person name="Henry R.J."/>
            <person name="Mitter N."/>
        </authorList>
    </citation>
    <scope>NUCLEOTIDE SEQUENCE [LARGE SCALE GENOMIC DNA]</scope>
    <source>
        <strain evidence="2">cv. Hass</strain>
    </source>
</reference>
<gene>
    <name evidence="1" type="ORF">MRB53_026629</name>
</gene>
<organism evidence="1 2">
    <name type="scientific">Persea americana</name>
    <name type="common">Avocado</name>
    <dbReference type="NCBI Taxonomy" id="3435"/>
    <lineage>
        <taxon>Eukaryota</taxon>
        <taxon>Viridiplantae</taxon>
        <taxon>Streptophyta</taxon>
        <taxon>Embryophyta</taxon>
        <taxon>Tracheophyta</taxon>
        <taxon>Spermatophyta</taxon>
        <taxon>Magnoliopsida</taxon>
        <taxon>Magnoliidae</taxon>
        <taxon>Laurales</taxon>
        <taxon>Lauraceae</taxon>
        <taxon>Persea</taxon>
    </lineage>
</organism>
<proteinExistence type="predicted"/>
<protein>
    <submittedName>
        <fullName evidence="1">Uncharacterized protein</fullName>
    </submittedName>
</protein>
<comment type="caution">
    <text evidence="1">The sequence shown here is derived from an EMBL/GenBank/DDBJ whole genome shotgun (WGS) entry which is preliminary data.</text>
</comment>
<evidence type="ECO:0000313" key="2">
    <source>
        <dbReference type="Proteomes" id="UP001234297"/>
    </source>
</evidence>
<dbReference type="Proteomes" id="UP001234297">
    <property type="component" value="Chromosome 8"/>
</dbReference>
<sequence>MLEYIPTKEFRSVFLCNNSTQKQMQKPNLTKKLDQRCENLSLLTIFQIINDYWKLLVANMAEYGEQTVIADVNSGNMLFIPGLPEGIFQFDCSEKDKDAAYPSLSFVGCKVRDTAIAVHKVPEYFTSFECVGGTITGSKDTVYEGKVYKLHLSFPAEYPFKTPKVQFDTLCFHPNVDVCGNICLDILQSLLGEPNNDSVMNNQAAALWSNQEENSGRWWKRFTSLPSVVTEKSFCADCYH</sequence>
<dbReference type="EMBL" id="CM056816">
    <property type="protein sequence ID" value="KAJ8633293.1"/>
    <property type="molecule type" value="Genomic_DNA"/>
</dbReference>
<evidence type="ECO:0000313" key="1">
    <source>
        <dbReference type="EMBL" id="KAJ8633293.1"/>
    </source>
</evidence>
<keyword evidence="2" id="KW-1185">Reference proteome</keyword>